<feature type="compositionally biased region" description="Acidic residues" evidence="3">
    <location>
        <begin position="134"/>
        <end position="156"/>
    </location>
</feature>
<dbReference type="AlphaFoldDB" id="A0A9P3UJB8"/>
<dbReference type="Proteomes" id="UP001063166">
    <property type="component" value="Unassembled WGS sequence"/>
</dbReference>
<dbReference type="OrthoDB" id="263560at2759"/>
<organism evidence="4 5">
    <name type="scientific">Lyophyllum shimeji</name>
    <name type="common">Hon-shimeji</name>
    <name type="synonym">Tricholoma shimeji</name>
    <dbReference type="NCBI Taxonomy" id="47721"/>
    <lineage>
        <taxon>Eukaryota</taxon>
        <taxon>Fungi</taxon>
        <taxon>Dikarya</taxon>
        <taxon>Basidiomycota</taxon>
        <taxon>Agaricomycotina</taxon>
        <taxon>Agaricomycetes</taxon>
        <taxon>Agaricomycetidae</taxon>
        <taxon>Agaricales</taxon>
        <taxon>Tricholomatineae</taxon>
        <taxon>Lyophyllaceae</taxon>
        <taxon>Lyophyllum</taxon>
    </lineage>
</organism>
<evidence type="ECO:0000313" key="4">
    <source>
        <dbReference type="EMBL" id="GLB33145.1"/>
    </source>
</evidence>
<dbReference type="InterPro" id="IPR019398">
    <property type="entry name" value="Pre-rRNA_process_TSR2"/>
</dbReference>
<accession>A0A9P3UJB8</accession>
<evidence type="ECO:0000313" key="5">
    <source>
        <dbReference type="Proteomes" id="UP001063166"/>
    </source>
</evidence>
<evidence type="ECO:0000256" key="1">
    <source>
        <dbReference type="ARBA" id="ARBA00006524"/>
    </source>
</evidence>
<keyword evidence="5" id="KW-1185">Reference proteome</keyword>
<gene>
    <name evidence="4" type="primary">TSR2</name>
    <name evidence="4" type="ORF">LshimejAT787_0100300</name>
</gene>
<dbReference type="Pfam" id="PF10273">
    <property type="entry name" value="WGG"/>
    <property type="match status" value="1"/>
</dbReference>
<evidence type="ECO:0000256" key="2">
    <source>
        <dbReference type="ARBA" id="ARBA00022552"/>
    </source>
</evidence>
<name>A0A9P3UJB8_LYOSH</name>
<protein>
    <submittedName>
        <fullName evidence="4">Pre-rRNA-processing protein TSR2</fullName>
    </submittedName>
</protein>
<reference evidence="4" key="1">
    <citation type="submission" date="2022-07" db="EMBL/GenBank/DDBJ databases">
        <title>The genome of Lyophyllum shimeji provides insight into the initial evolution of ectomycorrhizal fungal genome.</title>
        <authorList>
            <person name="Kobayashi Y."/>
            <person name="Shibata T."/>
            <person name="Hirakawa H."/>
            <person name="Shigenobu S."/>
            <person name="Nishiyama T."/>
            <person name="Yamada A."/>
            <person name="Hasebe M."/>
            <person name="Kawaguchi M."/>
        </authorList>
    </citation>
    <scope>NUCLEOTIDE SEQUENCE</scope>
    <source>
        <strain evidence="4">AT787</strain>
    </source>
</reference>
<dbReference type="EMBL" id="BRPK01000001">
    <property type="protein sequence ID" value="GLB33145.1"/>
    <property type="molecule type" value="Genomic_DNA"/>
</dbReference>
<comment type="caution">
    <text evidence="4">The sequence shown here is derived from an EMBL/GenBank/DDBJ whole genome shotgun (WGS) entry which is preliminary data.</text>
</comment>
<comment type="similarity">
    <text evidence="1">Belongs to the TSR2 family.</text>
</comment>
<feature type="region of interest" description="Disordered" evidence="3">
    <location>
        <begin position="124"/>
        <end position="189"/>
    </location>
</feature>
<dbReference type="GO" id="GO:0006364">
    <property type="term" value="P:rRNA processing"/>
    <property type="evidence" value="ECO:0007669"/>
    <property type="project" value="UniProtKB-KW"/>
</dbReference>
<proteinExistence type="inferred from homology"/>
<sequence length="189" mass="20904">MDGSTAPAPSSVLFARGVIARLAVWPTLRIAVQEGWGGPGAAEKRTWLAGVIVDAFEEQAQTPDDQYIEEMLLQVMSDEYEANVEDGSAESVAVDIVRMWEETRIGKQDTVLKFEEMADKVKGRTADVQYAPTNDDDEWEDEEEGSSGEDDGEDEAPQLLQPTQNPQRNEPEVDEDGFTLVKGRGKGRR</sequence>
<dbReference type="PANTHER" id="PTHR21250">
    <property type="entry name" value="PRE-RRNA-PROCESSING PROTEIN TSR2 HOMOLOG"/>
    <property type="match status" value="1"/>
</dbReference>
<evidence type="ECO:0000256" key="3">
    <source>
        <dbReference type="SAM" id="MobiDB-lite"/>
    </source>
</evidence>
<keyword evidence="2" id="KW-0698">rRNA processing</keyword>